<protein>
    <submittedName>
        <fullName evidence="2">Uncharacterized protein</fullName>
    </submittedName>
</protein>
<organism evidence="1 2">
    <name type="scientific">Acrobeloides nanus</name>
    <dbReference type="NCBI Taxonomy" id="290746"/>
    <lineage>
        <taxon>Eukaryota</taxon>
        <taxon>Metazoa</taxon>
        <taxon>Ecdysozoa</taxon>
        <taxon>Nematoda</taxon>
        <taxon>Chromadorea</taxon>
        <taxon>Rhabditida</taxon>
        <taxon>Tylenchina</taxon>
        <taxon>Cephalobomorpha</taxon>
        <taxon>Cephaloboidea</taxon>
        <taxon>Cephalobidae</taxon>
        <taxon>Acrobeloides</taxon>
    </lineage>
</organism>
<evidence type="ECO:0000313" key="1">
    <source>
        <dbReference type="Proteomes" id="UP000887540"/>
    </source>
</evidence>
<name>A0A914DM77_9BILA</name>
<dbReference type="WBParaSite" id="ACRNAN_scaffold31248.g30020.t1">
    <property type="protein sequence ID" value="ACRNAN_scaffold31248.g30020.t1"/>
    <property type="gene ID" value="ACRNAN_scaffold31248.g30020"/>
</dbReference>
<dbReference type="AlphaFoldDB" id="A0A914DM77"/>
<evidence type="ECO:0000313" key="2">
    <source>
        <dbReference type="WBParaSite" id="ACRNAN_scaffold31248.g30020.t1"/>
    </source>
</evidence>
<sequence>MTGRPILNRSSSFIIGRPIMNMAKF</sequence>
<proteinExistence type="predicted"/>
<dbReference type="Proteomes" id="UP000887540">
    <property type="component" value="Unplaced"/>
</dbReference>
<reference evidence="2" key="1">
    <citation type="submission" date="2022-11" db="UniProtKB">
        <authorList>
            <consortium name="WormBaseParasite"/>
        </authorList>
    </citation>
    <scope>IDENTIFICATION</scope>
</reference>
<keyword evidence="1" id="KW-1185">Reference proteome</keyword>
<accession>A0A914DM77</accession>